<proteinExistence type="predicted"/>
<dbReference type="OrthoDB" id="1660488at2"/>
<dbReference type="KEGG" id="pdh:B9T62_14040"/>
<reference evidence="1 2" key="1">
    <citation type="submission" date="2017-06" db="EMBL/GenBank/DDBJ databases">
        <title>Complete genome sequence of Paenibacillus donghaensis KCTC 13049T isolated from East Sea sediment, South Korea.</title>
        <authorList>
            <person name="Jung B.K."/>
            <person name="Hong S.-J."/>
            <person name="Shin J.-H."/>
        </authorList>
    </citation>
    <scope>NUCLEOTIDE SEQUENCE [LARGE SCALE GENOMIC DNA]</scope>
    <source>
        <strain evidence="1 2">KCTC 13049</strain>
    </source>
</reference>
<dbReference type="Proteomes" id="UP000249890">
    <property type="component" value="Chromosome"/>
</dbReference>
<evidence type="ECO:0000313" key="2">
    <source>
        <dbReference type="Proteomes" id="UP000249890"/>
    </source>
</evidence>
<accession>A0A2Z2KL77</accession>
<evidence type="ECO:0000313" key="1">
    <source>
        <dbReference type="EMBL" id="ASA21792.1"/>
    </source>
</evidence>
<gene>
    <name evidence="1" type="ORF">B9T62_14040</name>
</gene>
<dbReference type="RefSeq" id="WP_087915799.1">
    <property type="nucleotide sequence ID" value="NZ_CP021780.1"/>
</dbReference>
<keyword evidence="2" id="KW-1185">Reference proteome</keyword>
<name>A0A2Z2KL77_9BACL</name>
<sequence length="149" mass="17450">MKFEVEPYTTVTVSIGNEDDVITMLHEIIKFPVPPTVYCQLELFYDAIVHKWRYLLYSNFETKKDLCRGILSDDQFNLIFSEIQLYRDITTREERECELILDRLTDIIQDDYTMIIKTESAVHELVQEGLIRAKTADSVIASLGSRNEY</sequence>
<dbReference type="EMBL" id="CP021780">
    <property type="protein sequence ID" value="ASA21792.1"/>
    <property type="molecule type" value="Genomic_DNA"/>
</dbReference>
<protein>
    <submittedName>
        <fullName evidence="1">Uncharacterized protein</fullName>
    </submittedName>
</protein>
<organism evidence="1 2">
    <name type="scientific">Paenibacillus donghaensis</name>
    <dbReference type="NCBI Taxonomy" id="414771"/>
    <lineage>
        <taxon>Bacteria</taxon>
        <taxon>Bacillati</taxon>
        <taxon>Bacillota</taxon>
        <taxon>Bacilli</taxon>
        <taxon>Bacillales</taxon>
        <taxon>Paenibacillaceae</taxon>
        <taxon>Paenibacillus</taxon>
    </lineage>
</organism>
<dbReference type="AlphaFoldDB" id="A0A2Z2KL77"/>